<dbReference type="AlphaFoldDB" id="A0A9Q0LG90"/>
<sequence>MEPFRYRIGKTVPLQLTEIKSFIEPLFYTIIFQRDIYNSEYKTISSDIMDLEYPKTEEKTIKSLVEKKTKDIADFFNGNSKEQECLVIVSTQNEIWELIIQIEKEKKQKYGVSIELSEKRREELTENAKQIIIELVSQTQLNSKSIAHLPKPEFKIETPKEKRSGFSLFEILPITQK</sequence>
<dbReference type="EMBL" id="JAPDFW010000082">
    <property type="protein sequence ID" value="KAJ5072198.1"/>
    <property type="molecule type" value="Genomic_DNA"/>
</dbReference>
<gene>
    <name evidence="1" type="ORF">M0811_09578</name>
</gene>
<organism evidence="1 2">
    <name type="scientific">Anaeramoeba ignava</name>
    <name type="common">Anaerobic marine amoeba</name>
    <dbReference type="NCBI Taxonomy" id="1746090"/>
    <lineage>
        <taxon>Eukaryota</taxon>
        <taxon>Metamonada</taxon>
        <taxon>Anaeramoebidae</taxon>
        <taxon>Anaeramoeba</taxon>
    </lineage>
</organism>
<accession>A0A9Q0LG90</accession>
<evidence type="ECO:0000313" key="1">
    <source>
        <dbReference type="EMBL" id="KAJ5072198.1"/>
    </source>
</evidence>
<keyword evidence="2" id="KW-1185">Reference proteome</keyword>
<comment type="caution">
    <text evidence="1">The sequence shown here is derived from an EMBL/GenBank/DDBJ whole genome shotgun (WGS) entry which is preliminary data.</text>
</comment>
<dbReference type="Pfam" id="PF07855">
    <property type="entry name" value="ATG101"/>
    <property type="match status" value="1"/>
</dbReference>
<protein>
    <submittedName>
        <fullName evidence="1">Uncharacterized protein</fullName>
    </submittedName>
</protein>
<dbReference type="GO" id="GO:0006914">
    <property type="term" value="P:autophagy"/>
    <property type="evidence" value="ECO:0007669"/>
    <property type="project" value="InterPro"/>
</dbReference>
<name>A0A9Q0LG90_ANAIG</name>
<proteinExistence type="predicted"/>
<dbReference type="Proteomes" id="UP001149090">
    <property type="component" value="Unassembled WGS sequence"/>
</dbReference>
<evidence type="ECO:0000313" key="2">
    <source>
        <dbReference type="Proteomes" id="UP001149090"/>
    </source>
</evidence>
<reference evidence="1" key="1">
    <citation type="submission" date="2022-10" db="EMBL/GenBank/DDBJ databases">
        <title>Novel sulphate-reducing endosymbionts in the free-living metamonad Anaeramoeba.</title>
        <authorList>
            <person name="Jerlstrom-Hultqvist J."/>
            <person name="Cepicka I."/>
            <person name="Gallot-Lavallee L."/>
            <person name="Salas-Leiva D."/>
            <person name="Curtis B.A."/>
            <person name="Zahonova K."/>
            <person name="Pipaliya S."/>
            <person name="Dacks J."/>
            <person name="Roger A.J."/>
        </authorList>
    </citation>
    <scope>NUCLEOTIDE SEQUENCE</scope>
    <source>
        <strain evidence="1">BMAN</strain>
    </source>
</reference>
<dbReference type="InterPro" id="IPR012445">
    <property type="entry name" value="ATG101"/>
</dbReference>